<comment type="caution">
    <text evidence="2">The sequence shown here is derived from an EMBL/GenBank/DDBJ whole genome shotgun (WGS) entry which is preliminary data.</text>
</comment>
<dbReference type="PROSITE" id="PS51257">
    <property type="entry name" value="PROKAR_LIPOPROTEIN"/>
    <property type="match status" value="1"/>
</dbReference>
<protein>
    <recommendedName>
        <fullName evidence="4">VCBS repeat-containing protein</fullName>
    </recommendedName>
</protein>
<name>A0A7J9SJK4_9EURY</name>
<dbReference type="PROSITE" id="PS51318">
    <property type="entry name" value="TAT"/>
    <property type="match status" value="1"/>
</dbReference>
<keyword evidence="3" id="KW-1185">Reference proteome</keyword>
<dbReference type="InterPro" id="IPR006311">
    <property type="entry name" value="TAT_signal"/>
</dbReference>
<evidence type="ECO:0000256" key="1">
    <source>
        <dbReference type="SAM" id="MobiDB-lite"/>
    </source>
</evidence>
<evidence type="ECO:0000313" key="3">
    <source>
        <dbReference type="Proteomes" id="UP000546257"/>
    </source>
</evidence>
<feature type="region of interest" description="Disordered" evidence="1">
    <location>
        <begin position="102"/>
        <end position="123"/>
    </location>
</feature>
<proteinExistence type="predicted"/>
<dbReference type="Proteomes" id="UP000546257">
    <property type="component" value="Unassembled WGS sequence"/>
</dbReference>
<feature type="compositionally biased region" description="Low complexity" evidence="1">
    <location>
        <begin position="29"/>
        <end position="43"/>
    </location>
</feature>
<sequence length="423" mass="43823">MSWSRRTLLKAVAGASALTAGCGGRTANPTPSGDPTTPPSGATYAYTHQRPDGNRLLAGRGDVVGATPVEVPLEGTPAWLLAFAHESDTYWTVVTERGAATTHRVRGGETRRVGNHGTVAQPPVGYLADDTPAVVTPPQDAAAHTHPHVADQGLVYVAADGDVVLRQGETTTRADMAAPGDARPVALGDGRYVLYGAATDRYRHGALGDAVEGSSLVVVDPSAARVDVAVTLDSPAVFEGLFPLVADVDGDGKREVVTTVATPDDGARIRVYTPDGAELATGPVYGPGWRHQLCAAPFAPDGATELAVVRKPHVDRTLEYYRLTDGRLEIRATREGYASHTYGSRNVDQALGGDLDDDGRTELLVPTADRTSLAVVRRIPGGTAQAGSLPLGARLATNLVGVGVGNGIAVGAGTAEGVRVWTG</sequence>
<dbReference type="SUPFAM" id="SSF69318">
    <property type="entry name" value="Integrin alpha N-terminal domain"/>
    <property type="match status" value="1"/>
</dbReference>
<evidence type="ECO:0008006" key="4">
    <source>
        <dbReference type="Google" id="ProtNLM"/>
    </source>
</evidence>
<gene>
    <name evidence="2" type="ORF">H5V44_11485</name>
</gene>
<accession>A0A7J9SJK4</accession>
<feature type="region of interest" description="Disordered" evidence="1">
    <location>
        <begin position="21"/>
        <end position="44"/>
    </location>
</feature>
<organism evidence="2 3">
    <name type="scientific">Halobellus ruber</name>
    <dbReference type="NCBI Taxonomy" id="2761102"/>
    <lineage>
        <taxon>Archaea</taxon>
        <taxon>Methanobacteriati</taxon>
        <taxon>Methanobacteriota</taxon>
        <taxon>Stenosarchaea group</taxon>
        <taxon>Halobacteria</taxon>
        <taxon>Halobacteriales</taxon>
        <taxon>Haloferacaceae</taxon>
        <taxon>Halobellus</taxon>
    </lineage>
</organism>
<dbReference type="AlphaFoldDB" id="A0A7J9SJK4"/>
<dbReference type="InterPro" id="IPR028994">
    <property type="entry name" value="Integrin_alpha_N"/>
</dbReference>
<reference evidence="2 3" key="1">
    <citation type="submission" date="2020-08" db="EMBL/GenBank/DDBJ databases">
        <authorList>
            <person name="Seo M.-J."/>
        </authorList>
    </citation>
    <scope>NUCLEOTIDE SEQUENCE [LARGE SCALE GENOMIC DNA]</scope>
    <source>
        <strain evidence="2 3">MBLA0160</strain>
    </source>
</reference>
<evidence type="ECO:0000313" key="2">
    <source>
        <dbReference type="EMBL" id="MBB6646898.1"/>
    </source>
</evidence>
<dbReference type="EMBL" id="JACKXD010000003">
    <property type="protein sequence ID" value="MBB6646898.1"/>
    <property type="molecule type" value="Genomic_DNA"/>
</dbReference>
<dbReference type="RefSeq" id="WP_185193237.1">
    <property type="nucleotide sequence ID" value="NZ_JACKXD010000003.1"/>
</dbReference>